<dbReference type="EMBL" id="JACVVK020000581">
    <property type="protein sequence ID" value="KAK7465020.1"/>
    <property type="molecule type" value="Genomic_DNA"/>
</dbReference>
<proteinExistence type="predicted"/>
<feature type="non-terminal residue" evidence="1">
    <location>
        <position position="1"/>
    </location>
</feature>
<keyword evidence="2" id="KW-1185">Reference proteome</keyword>
<dbReference type="AlphaFoldDB" id="A0ABD0J7P7"/>
<gene>
    <name evidence="1" type="ORF">BaRGS_00037805</name>
</gene>
<sequence length="76" mass="8557">LKTQGEVLRTLACAVEDGHLRDQINHKLALRENYDVNKCTCRTAEVERSRDGSCLPIGWFDLDVCLSCCTRTCRVG</sequence>
<reference evidence="1 2" key="1">
    <citation type="journal article" date="2023" name="Sci. Data">
        <title>Genome assembly of the Korean intertidal mud-creeper Batillaria attramentaria.</title>
        <authorList>
            <person name="Patra A.K."/>
            <person name="Ho P.T."/>
            <person name="Jun S."/>
            <person name="Lee S.J."/>
            <person name="Kim Y."/>
            <person name="Won Y.J."/>
        </authorList>
    </citation>
    <scope>NUCLEOTIDE SEQUENCE [LARGE SCALE GENOMIC DNA]</scope>
    <source>
        <strain evidence="1">Wonlab-2016</strain>
    </source>
</reference>
<comment type="caution">
    <text evidence="1">The sequence shown here is derived from an EMBL/GenBank/DDBJ whole genome shotgun (WGS) entry which is preliminary data.</text>
</comment>
<evidence type="ECO:0000313" key="2">
    <source>
        <dbReference type="Proteomes" id="UP001519460"/>
    </source>
</evidence>
<feature type="non-terminal residue" evidence="1">
    <location>
        <position position="76"/>
    </location>
</feature>
<protein>
    <submittedName>
        <fullName evidence="1">Uncharacterized protein</fullName>
    </submittedName>
</protein>
<dbReference type="Proteomes" id="UP001519460">
    <property type="component" value="Unassembled WGS sequence"/>
</dbReference>
<evidence type="ECO:0000313" key="1">
    <source>
        <dbReference type="EMBL" id="KAK7465020.1"/>
    </source>
</evidence>
<name>A0ABD0J7P7_9CAEN</name>
<accession>A0ABD0J7P7</accession>
<organism evidence="1 2">
    <name type="scientific">Batillaria attramentaria</name>
    <dbReference type="NCBI Taxonomy" id="370345"/>
    <lineage>
        <taxon>Eukaryota</taxon>
        <taxon>Metazoa</taxon>
        <taxon>Spiralia</taxon>
        <taxon>Lophotrochozoa</taxon>
        <taxon>Mollusca</taxon>
        <taxon>Gastropoda</taxon>
        <taxon>Caenogastropoda</taxon>
        <taxon>Sorbeoconcha</taxon>
        <taxon>Cerithioidea</taxon>
        <taxon>Batillariidae</taxon>
        <taxon>Batillaria</taxon>
    </lineage>
</organism>